<dbReference type="EMBL" id="CH408034">
    <property type="protein sequence ID" value="EAQ85239.1"/>
    <property type="molecule type" value="Genomic_DNA"/>
</dbReference>
<dbReference type="PANTHER" id="PTHR15835">
    <property type="entry name" value="NUCLEAR-INTERACTING PARTNER OF ALK"/>
    <property type="match status" value="1"/>
</dbReference>
<dbReference type="GO" id="GO:0005634">
    <property type="term" value="C:nucleus"/>
    <property type="evidence" value="ECO:0007669"/>
    <property type="project" value="UniProtKB-SubCell"/>
</dbReference>
<dbReference type="GO" id="GO:0008270">
    <property type="term" value="F:zinc ion binding"/>
    <property type="evidence" value="ECO:0007669"/>
    <property type="project" value="InterPro"/>
</dbReference>
<organism evidence="5 6">
    <name type="scientific">Chaetomium globosum (strain ATCC 6205 / CBS 148.51 / DSM 1962 / NBRC 6347 / NRRL 1970)</name>
    <name type="common">Soil fungus</name>
    <dbReference type="NCBI Taxonomy" id="306901"/>
    <lineage>
        <taxon>Eukaryota</taxon>
        <taxon>Fungi</taxon>
        <taxon>Dikarya</taxon>
        <taxon>Ascomycota</taxon>
        <taxon>Pezizomycotina</taxon>
        <taxon>Sordariomycetes</taxon>
        <taxon>Sordariomycetidae</taxon>
        <taxon>Sordariales</taxon>
        <taxon>Chaetomiaceae</taxon>
        <taxon>Chaetomium</taxon>
    </lineage>
</organism>
<evidence type="ECO:0000259" key="4">
    <source>
        <dbReference type="Pfam" id="PF07967"/>
    </source>
</evidence>
<dbReference type="GeneID" id="4395590"/>
<feature type="compositionally biased region" description="Polar residues" evidence="3">
    <location>
        <begin position="37"/>
        <end position="47"/>
    </location>
</feature>
<feature type="compositionally biased region" description="Basic and acidic residues" evidence="3">
    <location>
        <begin position="350"/>
        <end position="360"/>
    </location>
</feature>
<dbReference type="OrthoDB" id="2592092at2759"/>
<protein>
    <recommendedName>
        <fullName evidence="4">C3HC-type domain-containing protein</fullName>
    </recommendedName>
</protein>
<keyword evidence="6" id="KW-1185">Reference proteome</keyword>
<feature type="compositionally biased region" description="Low complexity" evidence="3">
    <location>
        <begin position="92"/>
        <end position="104"/>
    </location>
</feature>
<evidence type="ECO:0000256" key="3">
    <source>
        <dbReference type="SAM" id="MobiDB-lite"/>
    </source>
</evidence>
<evidence type="ECO:0000313" key="5">
    <source>
        <dbReference type="EMBL" id="EAQ85239.1"/>
    </source>
</evidence>
<dbReference type="HOGENOM" id="CLU_031412_0_0_1"/>
<name>Q2GS01_CHAGB</name>
<feature type="compositionally biased region" description="Acidic residues" evidence="3">
    <location>
        <begin position="332"/>
        <end position="349"/>
    </location>
</feature>
<comment type="subcellular location">
    <subcellularLocation>
        <location evidence="1">Nucleus</location>
    </subcellularLocation>
</comment>
<feature type="compositionally biased region" description="Polar residues" evidence="3">
    <location>
        <begin position="67"/>
        <end position="89"/>
    </location>
</feature>
<accession>Q2GS01</accession>
<dbReference type="RefSeq" id="XP_001227180.1">
    <property type="nucleotide sequence ID" value="XM_001227179.1"/>
</dbReference>
<feature type="compositionally biased region" description="Polar residues" evidence="3">
    <location>
        <begin position="384"/>
        <end position="396"/>
    </location>
</feature>
<evidence type="ECO:0000313" key="6">
    <source>
        <dbReference type="Proteomes" id="UP000001056"/>
    </source>
</evidence>
<dbReference type="InterPro" id="IPR012935">
    <property type="entry name" value="NuBaID_N"/>
</dbReference>
<dbReference type="Pfam" id="PF07967">
    <property type="entry name" value="zf-C3HC"/>
    <property type="match status" value="1"/>
</dbReference>
<feature type="region of interest" description="Disordered" evidence="3">
    <location>
        <begin position="266"/>
        <end position="396"/>
    </location>
</feature>
<dbReference type="STRING" id="306901.Q2GS01"/>
<dbReference type="Proteomes" id="UP000001056">
    <property type="component" value="Unassembled WGS sequence"/>
</dbReference>
<feature type="region of interest" description="Disordered" evidence="3">
    <location>
        <begin position="1"/>
        <end position="130"/>
    </location>
</feature>
<dbReference type="InParanoid" id="Q2GS01"/>
<dbReference type="VEuPathDB" id="FungiDB:CHGG_09253"/>
<sequence length="396" mass="42493">MNSNVKRKFNALLQGIGSRPPAEYGTDRDSLADPASSPISQHSSPQRPRTMAGDSSADLLKKRRTGGPTTTPSKYTTLQTTPMRSSPASIRSVPPSTTTVSNVTLRKWTPGAGSPAHDGRDGLPPPPKYCPGDRDQLLRRLTTFQELTDWTPKPDRVSEVEWAKRGWACQGKERVKCTLCGRELVVKVNRKEVDGKEVAVLIASEVAESVVDAYAALIVESHAEDCLWRKRGCDGEEREEVPLPAAWEVLVVGLRNEAFIRERVAGGGGSRKKKARGVVPGQSQSHGHGRSKSSVPAPGSGSGGGGDGAAVPKTPERPVTVDGRPRGLVGGEGEDGEEEGREGEVDDEEARNRKDRDMMSRLRRVKSLFNTKAGGKLRKLGSSRPGTSHSNVGGGE</sequence>
<dbReference type="eggNOG" id="KOG4765">
    <property type="taxonomic scope" value="Eukaryota"/>
</dbReference>
<gene>
    <name evidence="5" type="ORF">CHGG_09253</name>
</gene>
<keyword evidence="2" id="KW-0539">Nucleus</keyword>
<dbReference type="PANTHER" id="PTHR15835:SF6">
    <property type="entry name" value="ZINC FINGER C3HC-TYPE PROTEIN 1"/>
    <property type="match status" value="1"/>
</dbReference>
<feature type="domain" description="C3HC-type" evidence="4">
    <location>
        <begin position="131"/>
        <end position="256"/>
    </location>
</feature>
<proteinExistence type="predicted"/>
<evidence type="ECO:0000256" key="1">
    <source>
        <dbReference type="ARBA" id="ARBA00004123"/>
    </source>
</evidence>
<dbReference type="AlphaFoldDB" id="Q2GS01"/>
<evidence type="ECO:0000256" key="2">
    <source>
        <dbReference type="ARBA" id="ARBA00023242"/>
    </source>
</evidence>
<reference evidence="6" key="1">
    <citation type="journal article" date="2015" name="Genome Announc.">
        <title>Draft genome sequence of the cellulolytic fungus Chaetomium globosum.</title>
        <authorList>
            <person name="Cuomo C.A."/>
            <person name="Untereiner W.A."/>
            <person name="Ma L.-J."/>
            <person name="Grabherr M."/>
            <person name="Birren B.W."/>
        </authorList>
    </citation>
    <scope>NUCLEOTIDE SEQUENCE [LARGE SCALE GENOMIC DNA]</scope>
    <source>
        <strain evidence="6">ATCC 6205 / CBS 148.51 / DSM 1962 / NBRC 6347 / NRRL 1970</strain>
    </source>
</reference>